<dbReference type="RefSeq" id="WP_200596552.1">
    <property type="nucleotide sequence ID" value="NZ_JAEPBG010000015.1"/>
</dbReference>
<gene>
    <name evidence="1" type="ORF">JJB74_24950</name>
</gene>
<organism evidence="1 2">
    <name type="scientific">Noviherbaspirillum pedocola</name>
    <dbReference type="NCBI Taxonomy" id="2801341"/>
    <lineage>
        <taxon>Bacteria</taxon>
        <taxon>Pseudomonadati</taxon>
        <taxon>Pseudomonadota</taxon>
        <taxon>Betaproteobacteria</taxon>
        <taxon>Burkholderiales</taxon>
        <taxon>Oxalobacteraceae</taxon>
        <taxon>Noviherbaspirillum</taxon>
    </lineage>
</organism>
<proteinExistence type="predicted"/>
<dbReference type="Proteomes" id="UP000622890">
    <property type="component" value="Unassembled WGS sequence"/>
</dbReference>
<protein>
    <submittedName>
        <fullName evidence="1">Uncharacterized protein</fullName>
    </submittedName>
</protein>
<dbReference type="EMBL" id="JAEPBG010000015">
    <property type="protein sequence ID" value="MBK4737883.1"/>
    <property type="molecule type" value="Genomic_DNA"/>
</dbReference>
<dbReference type="AlphaFoldDB" id="A0A934SYF1"/>
<accession>A0A934SYF1</accession>
<name>A0A934SYF1_9BURK</name>
<sequence>MPLTVVFKDPIVLPSVFRLPASFTAKNSGRISIYAIGRDKERSVSIARIARPGLAIVPEFFSVYVWTDTRGEVCAGDFATGKETRDFAEQIAAKTKHPIVPTNTLVLYSPVEQGYWHNKEGWIDNPLHATLYDSYDLTPATIAALQASTPGAVAVSLFEAEIKEPALSPESSVCACAAAHA</sequence>
<reference evidence="1" key="1">
    <citation type="submission" date="2021-01" db="EMBL/GenBank/DDBJ databases">
        <title>Genome sequence of strain Noviherbaspirillum sp. DKR-6.</title>
        <authorList>
            <person name="Chaudhary D.K."/>
        </authorList>
    </citation>
    <scope>NUCLEOTIDE SEQUENCE</scope>
    <source>
        <strain evidence="1">DKR-6</strain>
    </source>
</reference>
<keyword evidence="2" id="KW-1185">Reference proteome</keyword>
<evidence type="ECO:0000313" key="1">
    <source>
        <dbReference type="EMBL" id="MBK4737883.1"/>
    </source>
</evidence>
<evidence type="ECO:0000313" key="2">
    <source>
        <dbReference type="Proteomes" id="UP000622890"/>
    </source>
</evidence>
<comment type="caution">
    <text evidence="1">The sequence shown here is derived from an EMBL/GenBank/DDBJ whole genome shotgun (WGS) entry which is preliminary data.</text>
</comment>